<keyword evidence="2" id="KW-1133">Transmembrane helix</keyword>
<evidence type="ECO:0000313" key="4">
    <source>
        <dbReference type="Proteomes" id="UP000005952"/>
    </source>
</evidence>
<keyword evidence="4" id="KW-1185">Reference proteome</keyword>
<dbReference type="KEGG" id="hdt:HYPDE_41323"/>
<feature type="compositionally biased region" description="Low complexity" evidence="1">
    <location>
        <begin position="8"/>
        <end position="17"/>
    </location>
</feature>
<protein>
    <submittedName>
        <fullName evidence="3">Uncharacterized protein</fullName>
    </submittedName>
</protein>
<dbReference type="HOGENOM" id="CLU_479643_0_0_5"/>
<dbReference type="STRING" id="670307.HYPDE_41323"/>
<feature type="region of interest" description="Disordered" evidence="1">
    <location>
        <begin position="1"/>
        <end position="107"/>
    </location>
</feature>
<proteinExistence type="predicted"/>
<evidence type="ECO:0000313" key="3">
    <source>
        <dbReference type="EMBL" id="AGK59933.1"/>
    </source>
</evidence>
<dbReference type="RefSeq" id="WP_015599947.1">
    <property type="nucleotide sequence ID" value="NC_021172.1"/>
</dbReference>
<reference evidence="3 4" key="1">
    <citation type="journal article" date="2013" name="Genome Announc.">
        <title>Genome sequences for three denitrifying bacterial strains isolated from a uranium- and nitrate-contaminated subsurface environment.</title>
        <authorList>
            <person name="Venkatramanan R."/>
            <person name="Prakash O."/>
            <person name="Woyke T."/>
            <person name="Chain P."/>
            <person name="Goodwin L.A."/>
            <person name="Watson D."/>
            <person name="Brooks S."/>
            <person name="Kostka J.E."/>
            <person name="Green S.J."/>
        </authorList>
    </citation>
    <scope>NUCLEOTIDE SEQUENCE [LARGE SCALE GENOMIC DNA]</scope>
    <source>
        <strain evidence="3 4">1NES1</strain>
    </source>
</reference>
<feature type="compositionally biased region" description="Low complexity" evidence="1">
    <location>
        <begin position="64"/>
        <end position="77"/>
    </location>
</feature>
<dbReference type="OrthoDB" id="7928291at2"/>
<keyword evidence="2" id="KW-0812">Transmembrane</keyword>
<dbReference type="EMBL" id="CP005587">
    <property type="protein sequence ID" value="AGK59933.1"/>
    <property type="molecule type" value="Genomic_DNA"/>
</dbReference>
<organism evidence="3 4">
    <name type="scientific">Hyphomicrobium denitrificans 1NES1</name>
    <dbReference type="NCBI Taxonomy" id="670307"/>
    <lineage>
        <taxon>Bacteria</taxon>
        <taxon>Pseudomonadati</taxon>
        <taxon>Pseudomonadota</taxon>
        <taxon>Alphaproteobacteria</taxon>
        <taxon>Hyphomicrobiales</taxon>
        <taxon>Hyphomicrobiaceae</taxon>
        <taxon>Hyphomicrobium</taxon>
    </lineage>
</organism>
<accession>N0BA88</accession>
<keyword evidence="2" id="KW-0472">Membrane</keyword>
<feature type="transmembrane region" description="Helical" evidence="2">
    <location>
        <begin position="118"/>
        <end position="140"/>
    </location>
</feature>
<evidence type="ECO:0000256" key="2">
    <source>
        <dbReference type="SAM" id="Phobius"/>
    </source>
</evidence>
<sequence length="576" mass="60066">MADDKSSKGTGSTPGGPAKRPYATLDLKATEIKITPVAKGTESATSKGASRTTPLSEQQVPLPAAASTYAASASTRTQSNSEARMQAEPQKSEQARSSSSATGKPADARVVVDRRGGFFSHLVAGIVGGVLSFLALQWAIPELGLETTSSRFVNDTASLSERVGALEKKVSQDASASDLSVIANRVADLEKTAQTIPALTDSQKRLIAETKAALASAASDTGSTQLIERVGKLEDKLKALADAGANDPNPTRIEQLAGLTAKVTDLETSLSTQLAALRASVTKDVDSRVQVATAASETAQAGSLRLDKDVASLKTDAARIEANVNANKDATARIAADLKTAQDQTAQVATALDALKANVAKPAEIAASVAPIAERTAALEKSIQQVVQSEGARQKTAEQVVLALQLQNLKRLIDGGQKYSTQLADIESLAGSSLDLSALKDLQNTGAPTLADLKNEFRPAANAAMDAESEAQNTGVMDRLWSEAKSVVRVRRIDLKPDDKSTEAVLGRMQVALNDGRLGDVLEMSKDLSQTAQDAARPFLDRLNARVGVDSTLAQLEAQLKSSIAPGSAPTAKSAP</sequence>
<dbReference type="eggNOG" id="COG4223">
    <property type="taxonomic scope" value="Bacteria"/>
</dbReference>
<name>N0BA88_9HYPH</name>
<feature type="compositionally biased region" description="Polar residues" evidence="1">
    <location>
        <begin position="42"/>
        <end position="59"/>
    </location>
</feature>
<gene>
    <name evidence="3" type="ORF">HYPDE_41323</name>
</gene>
<dbReference type="Proteomes" id="UP000005952">
    <property type="component" value="Chromosome"/>
</dbReference>
<evidence type="ECO:0000256" key="1">
    <source>
        <dbReference type="SAM" id="MobiDB-lite"/>
    </source>
</evidence>
<dbReference type="AlphaFoldDB" id="N0BA88"/>